<dbReference type="PROSITE" id="PS00138">
    <property type="entry name" value="SUBTILASE_SER"/>
    <property type="match status" value="1"/>
</dbReference>
<feature type="active site" description="Charge relay system" evidence="5 6">
    <location>
        <position position="344"/>
    </location>
</feature>
<dbReference type="InterPro" id="IPR051048">
    <property type="entry name" value="Peptidase_S8/S53_subtilisin"/>
</dbReference>
<evidence type="ECO:0000256" key="7">
    <source>
        <dbReference type="RuleBase" id="RU003355"/>
    </source>
</evidence>
<dbReference type="GO" id="GO:0004252">
    <property type="term" value="F:serine-type endopeptidase activity"/>
    <property type="evidence" value="ECO:0007669"/>
    <property type="project" value="UniProtKB-UniRule"/>
</dbReference>
<dbReference type="PROSITE" id="PS00137">
    <property type="entry name" value="SUBTILASE_HIS"/>
    <property type="match status" value="1"/>
</dbReference>
<dbReference type="Pfam" id="PF22148">
    <property type="entry name" value="Fervidolysin_NPro-like"/>
    <property type="match status" value="1"/>
</dbReference>
<dbReference type="PROSITE" id="PS51892">
    <property type="entry name" value="SUBTILASE"/>
    <property type="match status" value="1"/>
</dbReference>
<evidence type="ECO:0000256" key="6">
    <source>
        <dbReference type="PROSITE-ProRule" id="PRU01240"/>
    </source>
</evidence>
<feature type="domain" description="Peptidase S8/S53" evidence="8">
    <location>
        <begin position="120"/>
        <end position="378"/>
    </location>
</feature>
<dbReference type="InterPro" id="IPR015500">
    <property type="entry name" value="Peptidase_S8_subtilisin-rel"/>
</dbReference>
<accession>W9GSQ9</accession>
<feature type="active site" description="Charge relay system" evidence="5 6">
    <location>
        <position position="184"/>
    </location>
</feature>
<reference evidence="10 11" key="1">
    <citation type="submission" date="2013-08" db="EMBL/GenBank/DDBJ databases">
        <title>The genome sequence of Skermanella stibiiresistens.</title>
        <authorList>
            <person name="Zhu W."/>
            <person name="Wang G."/>
        </authorList>
    </citation>
    <scope>NUCLEOTIDE SEQUENCE [LARGE SCALE GENOMIC DNA]</scope>
    <source>
        <strain evidence="10 11">SB22</strain>
    </source>
</reference>
<keyword evidence="2 6" id="KW-0645">Protease</keyword>
<proteinExistence type="inferred from homology"/>
<dbReference type="Pfam" id="PF00082">
    <property type="entry name" value="Peptidase_S8"/>
    <property type="match status" value="1"/>
</dbReference>
<dbReference type="InterPro" id="IPR036852">
    <property type="entry name" value="Peptidase_S8/S53_dom_sf"/>
</dbReference>
<keyword evidence="11" id="KW-1185">Reference proteome</keyword>
<dbReference type="InterPro" id="IPR000209">
    <property type="entry name" value="Peptidase_S8/S53_dom"/>
</dbReference>
<evidence type="ECO:0000256" key="5">
    <source>
        <dbReference type="PIRSR" id="PIRSR615500-1"/>
    </source>
</evidence>
<evidence type="ECO:0000256" key="4">
    <source>
        <dbReference type="ARBA" id="ARBA00022825"/>
    </source>
</evidence>
<evidence type="ECO:0000256" key="2">
    <source>
        <dbReference type="ARBA" id="ARBA00022670"/>
    </source>
</evidence>
<evidence type="ECO:0000256" key="3">
    <source>
        <dbReference type="ARBA" id="ARBA00022801"/>
    </source>
</evidence>
<dbReference type="GO" id="GO:0006508">
    <property type="term" value="P:proteolysis"/>
    <property type="evidence" value="ECO:0007669"/>
    <property type="project" value="UniProtKB-KW"/>
</dbReference>
<dbReference type="AlphaFoldDB" id="W9GSQ9"/>
<dbReference type="InterPro" id="IPR023827">
    <property type="entry name" value="Peptidase_S8_Asp-AS"/>
</dbReference>
<evidence type="ECO:0000259" key="9">
    <source>
        <dbReference type="Pfam" id="PF22148"/>
    </source>
</evidence>
<keyword evidence="3 6" id="KW-0378">Hydrolase</keyword>
<keyword evidence="4 6" id="KW-0720">Serine protease</keyword>
<gene>
    <name evidence="10" type="ORF">N825_36075</name>
</gene>
<name>W9GSQ9_9PROT</name>
<dbReference type="InterPro" id="IPR023828">
    <property type="entry name" value="Peptidase_S8_Ser-AS"/>
</dbReference>
<dbReference type="PRINTS" id="PR00723">
    <property type="entry name" value="SUBTILISIN"/>
</dbReference>
<comment type="similarity">
    <text evidence="1 6 7">Belongs to the peptidase S8 family.</text>
</comment>
<comment type="caution">
    <text evidence="10">The sequence shown here is derived from an EMBL/GenBank/DDBJ whole genome shotgun (WGS) entry which is preliminary data.</text>
</comment>
<evidence type="ECO:0000256" key="1">
    <source>
        <dbReference type="ARBA" id="ARBA00011073"/>
    </source>
</evidence>
<dbReference type="CDD" id="cd07473">
    <property type="entry name" value="Peptidases_S8_Subtilisin_like"/>
    <property type="match status" value="1"/>
</dbReference>
<dbReference type="PROSITE" id="PS00136">
    <property type="entry name" value="SUBTILASE_ASP"/>
    <property type="match status" value="1"/>
</dbReference>
<feature type="domain" description="Fervidolysin-like N-terminal prodomain" evidence="9">
    <location>
        <begin position="6"/>
        <end position="82"/>
    </location>
</feature>
<evidence type="ECO:0000259" key="8">
    <source>
        <dbReference type="Pfam" id="PF00082"/>
    </source>
</evidence>
<evidence type="ECO:0000313" key="11">
    <source>
        <dbReference type="Proteomes" id="UP000019486"/>
    </source>
</evidence>
<dbReference type="PANTHER" id="PTHR43399">
    <property type="entry name" value="SUBTILISIN-RELATED"/>
    <property type="match status" value="1"/>
</dbReference>
<evidence type="ECO:0000313" key="10">
    <source>
        <dbReference type="EMBL" id="EWY35691.1"/>
    </source>
</evidence>
<dbReference type="STRING" id="1385369.N825_36075"/>
<organism evidence="10 11">
    <name type="scientific">Skermanella stibiiresistens SB22</name>
    <dbReference type="NCBI Taxonomy" id="1385369"/>
    <lineage>
        <taxon>Bacteria</taxon>
        <taxon>Pseudomonadati</taxon>
        <taxon>Pseudomonadota</taxon>
        <taxon>Alphaproteobacteria</taxon>
        <taxon>Rhodospirillales</taxon>
        <taxon>Azospirillaceae</taxon>
        <taxon>Skermanella</taxon>
    </lineage>
</organism>
<dbReference type="EMBL" id="AVFL01000083">
    <property type="protein sequence ID" value="EWY35691.1"/>
    <property type="molecule type" value="Genomic_DNA"/>
</dbReference>
<feature type="active site" description="Charge relay system" evidence="5 6">
    <location>
        <position position="127"/>
    </location>
</feature>
<dbReference type="InterPro" id="IPR022398">
    <property type="entry name" value="Peptidase_S8_His-AS"/>
</dbReference>
<sequence>MSQTPTFTAPAQPEVVPGQFIVKFRDQAALSRARSALAQSDFQVVGTLDLINAQVISIDPGADIGALGSGLSLLPPYEFIEPVYRYHVQVEPGDTDYAQQWAWPKIAAPAGWDIQKESPDVVVAVIDTGVDYRHADLSGNIWRNPGETPGNNNDDDGNGIVDDVHGANFVPATPTGDPMDDNRHGTHVSGTIGAMTDNALGVSGAAWKVQIMGVKFLDANGSGTTVGAIDAIQYAVEKGAHIMNNSWGGGGFSRALQDAIAEAEKAGILFTAAAGNNNQDNDVTPFYPANYDVPNVLSVMATTETDGKAAFSHRGATTVDVGAPGVNIRSTTPGNKYDNFNGTSMATPHVSGLAALIKGQNPDMKSAEIKRLILQTADPVPALTGLSVTGGRINMEKALAANGCAAEPAREAYQEFFWPERRTFNTNSNVVSVPFNLPHPMYVDVTVNGSARRTAGSGTTTFRTGVYTGAEPNVMWTGSYRTNSFTANGESTHLSSEYSLRLPAGQYTIYWKLWPSGATMEFDSGTITVRAFPCSAGGKLAEMVMAAASSVEVASAEPNGLITSVSSAGQAERFGNLTVRIDEKTGESVTVLENSISGSR</sequence>
<dbReference type="InterPro" id="IPR054399">
    <property type="entry name" value="Fervidolysin-like_N_prodom"/>
</dbReference>
<dbReference type="Proteomes" id="UP000019486">
    <property type="component" value="Unassembled WGS sequence"/>
</dbReference>
<protein>
    <submittedName>
        <fullName evidence="10">Uncharacterized protein</fullName>
    </submittedName>
</protein>
<dbReference type="SUPFAM" id="SSF52743">
    <property type="entry name" value="Subtilisin-like"/>
    <property type="match status" value="1"/>
</dbReference>
<dbReference type="Gene3D" id="3.40.50.200">
    <property type="entry name" value="Peptidase S8/S53 domain"/>
    <property type="match status" value="1"/>
</dbReference>
<dbReference type="InterPro" id="IPR034204">
    <property type="entry name" value="PfSUB1-like_cat_dom"/>
</dbReference>
<dbReference type="PANTHER" id="PTHR43399:SF4">
    <property type="entry name" value="CELL WALL-ASSOCIATED PROTEASE"/>
    <property type="match status" value="1"/>
</dbReference>